<organism evidence="2 3">
    <name type="scientific">Helobdella robusta</name>
    <name type="common">Californian leech</name>
    <dbReference type="NCBI Taxonomy" id="6412"/>
    <lineage>
        <taxon>Eukaryota</taxon>
        <taxon>Metazoa</taxon>
        <taxon>Spiralia</taxon>
        <taxon>Lophotrochozoa</taxon>
        <taxon>Annelida</taxon>
        <taxon>Clitellata</taxon>
        <taxon>Hirudinea</taxon>
        <taxon>Rhynchobdellida</taxon>
        <taxon>Glossiphoniidae</taxon>
        <taxon>Helobdella</taxon>
    </lineage>
</organism>
<dbReference type="KEGG" id="hro:HELRODRAFT_162772"/>
<dbReference type="EMBL" id="AMQM01001170">
    <property type="status" value="NOT_ANNOTATED_CDS"/>
    <property type="molecule type" value="Genomic_DNA"/>
</dbReference>
<dbReference type="InParanoid" id="T1ET43"/>
<keyword evidence="3" id="KW-1185">Reference proteome</keyword>
<dbReference type="RefSeq" id="XP_009023122.1">
    <property type="nucleotide sequence ID" value="XM_009024874.1"/>
</dbReference>
<dbReference type="Proteomes" id="UP000015101">
    <property type="component" value="Unassembled WGS sequence"/>
</dbReference>
<proteinExistence type="predicted"/>
<dbReference type="AlphaFoldDB" id="T1ET43"/>
<reference evidence="3" key="1">
    <citation type="submission" date="2012-12" db="EMBL/GenBank/DDBJ databases">
        <authorList>
            <person name="Hellsten U."/>
            <person name="Grimwood J."/>
            <person name="Chapman J.A."/>
            <person name="Shapiro H."/>
            <person name="Aerts A."/>
            <person name="Otillar R.P."/>
            <person name="Terry A.Y."/>
            <person name="Boore J.L."/>
            <person name="Simakov O."/>
            <person name="Marletaz F."/>
            <person name="Cho S.-J."/>
            <person name="Edsinger-Gonzales E."/>
            <person name="Havlak P."/>
            <person name="Kuo D.-H."/>
            <person name="Larsson T."/>
            <person name="Lv J."/>
            <person name="Arendt D."/>
            <person name="Savage R."/>
            <person name="Osoegawa K."/>
            <person name="de Jong P."/>
            <person name="Lindberg D.R."/>
            <person name="Seaver E.C."/>
            <person name="Weisblat D.A."/>
            <person name="Putnam N.H."/>
            <person name="Grigoriev I.V."/>
            <person name="Rokhsar D.S."/>
        </authorList>
    </citation>
    <scope>NUCLEOTIDE SEQUENCE</scope>
</reference>
<sequence length="172" mass="19254">MNMPFENIVGREVKKSVEIGGSEVRAVQKTSNNVSDLKCISELMIVAPWEQLSRVNINSVHLEGGNLCLHMLSCSLEAYLSSTCLAMKYFYGSCYSIIVQTSLNADRLILKNGHTPPHSATPLTLNHTTYTLPHSTTPLTLHYTKLHPHTPQLKHATLSLNTQQRKRVLKIF</sequence>
<gene>
    <name evidence="2" type="primary">20199743</name>
    <name evidence="1" type="ORF">HELRODRAFT_162772</name>
</gene>
<accession>T1ET43</accession>
<dbReference type="EnsemblMetazoa" id="HelroT162772">
    <property type="protein sequence ID" value="HelroP162772"/>
    <property type="gene ID" value="HelroG162772"/>
</dbReference>
<protein>
    <submittedName>
        <fullName evidence="1 2">Uncharacterized protein</fullName>
    </submittedName>
</protein>
<evidence type="ECO:0000313" key="2">
    <source>
        <dbReference type="EnsemblMetazoa" id="HelroP162772"/>
    </source>
</evidence>
<dbReference type="HOGENOM" id="CLU_1556949_0_0_1"/>
<evidence type="ECO:0000313" key="3">
    <source>
        <dbReference type="Proteomes" id="UP000015101"/>
    </source>
</evidence>
<name>T1ET43_HELRO</name>
<reference evidence="2" key="3">
    <citation type="submission" date="2015-06" db="UniProtKB">
        <authorList>
            <consortium name="EnsemblMetazoa"/>
        </authorList>
    </citation>
    <scope>IDENTIFICATION</scope>
</reference>
<dbReference type="EMBL" id="KB097143">
    <property type="protein sequence ID" value="ESN99254.1"/>
    <property type="molecule type" value="Genomic_DNA"/>
</dbReference>
<reference evidence="1 3" key="2">
    <citation type="journal article" date="2013" name="Nature">
        <title>Insights into bilaterian evolution from three spiralian genomes.</title>
        <authorList>
            <person name="Simakov O."/>
            <person name="Marletaz F."/>
            <person name="Cho S.J."/>
            <person name="Edsinger-Gonzales E."/>
            <person name="Havlak P."/>
            <person name="Hellsten U."/>
            <person name="Kuo D.H."/>
            <person name="Larsson T."/>
            <person name="Lv J."/>
            <person name="Arendt D."/>
            <person name="Savage R."/>
            <person name="Osoegawa K."/>
            <person name="de Jong P."/>
            <person name="Grimwood J."/>
            <person name="Chapman J.A."/>
            <person name="Shapiro H."/>
            <person name="Aerts A."/>
            <person name="Otillar R.P."/>
            <person name="Terry A.Y."/>
            <person name="Boore J.L."/>
            <person name="Grigoriev I.V."/>
            <person name="Lindberg D.R."/>
            <person name="Seaver E.C."/>
            <person name="Weisblat D.A."/>
            <person name="Putnam N.H."/>
            <person name="Rokhsar D.S."/>
        </authorList>
    </citation>
    <scope>NUCLEOTIDE SEQUENCE</scope>
</reference>
<dbReference type="GeneID" id="20199743"/>
<evidence type="ECO:0000313" key="1">
    <source>
        <dbReference type="EMBL" id="ESN99254.1"/>
    </source>
</evidence>
<dbReference type="CTD" id="20199743"/>